<dbReference type="InterPro" id="IPR000847">
    <property type="entry name" value="LysR_HTH_N"/>
</dbReference>
<dbReference type="GO" id="GO:0003700">
    <property type="term" value="F:DNA-binding transcription factor activity"/>
    <property type="evidence" value="ECO:0007669"/>
    <property type="project" value="InterPro"/>
</dbReference>
<protein>
    <submittedName>
        <fullName evidence="7">LysR family transcriptional regulator</fullName>
    </submittedName>
    <submittedName>
        <fullName evidence="6">Malolactic regulator</fullName>
    </submittedName>
</protein>
<dbReference type="PROSITE" id="PS50931">
    <property type="entry name" value="HTH_LYSR"/>
    <property type="match status" value="1"/>
</dbReference>
<dbReference type="OrthoDB" id="9803735at2"/>
<dbReference type="PRINTS" id="PR00039">
    <property type="entry name" value="HTHLYSR"/>
</dbReference>
<dbReference type="EMBL" id="BAKI01000012">
    <property type="protein sequence ID" value="GAF36477.1"/>
    <property type="molecule type" value="Genomic_DNA"/>
</dbReference>
<dbReference type="SUPFAM" id="SSF53850">
    <property type="entry name" value="Periplasmic binding protein-like II"/>
    <property type="match status" value="1"/>
</dbReference>
<comment type="similarity">
    <text evidence="1">Belongs to the LysR transcriptional regulatory family.</text>
</comment>
<keyword evidence="2" id="KW-0805">Transcription regulation</keyword>
<dbReference type="Proteomes" id="UP000019488">
    <property type="component" value="Unassembled WGS sequence"/>
</dbReference>
<dbReference type="Proteomes" id="UP000051966">
    <property type="component" value="Unassembled WGS sequence"/>
</dbReference>
<dbReference type="RefSeq" id="WP_035179260.1">
    <property type="nucleotide sequence ID" value="NZ_AZFY01000014.1"/>
</dbReference>
<comment type="caution">
    <text evidence="6">The sequence shown here is derived from an EMBL/GenBank/DDBJ whole genome shotgun (WGS) entry which is preliminary data.</text>
</comment>
<gene>
    <name evidence="7" type="ORF">FD41_GL000582</name>
    <name evidence="6" type="ORF">JCM14108_1445</name>
</gene>
<dbReference type="InterPro" id="IPR005119">
    <property type="entry name" value="LysR_subst-bd"/>
</dbReference>
<evidence type="ECO:0000256" key="2">
    <source>
        <dbReference type="ARBA" id="ARBA00023015"/>
    </source>
</evidence>
<proteinExistence type="inferred from homology"/>
<evidence type="ECO:0000313" key="6">
    <source>
        <dbReference type="EMBL" id="GAF36477.1"/>
    </source>
</evidence>
<evidence type="ECO:0000313" key="8">
    <source>
        <dbReference type="Proteomes" id="UP000019488"/>
    </source>
</evidence>
<dbReference type="Gene3D" id="3.40.190.290">
    <property type="match status" value="1"/>
</dbReference>
<evidence type="ECO:0000259" key="5">
    <source>
        <dbReference type="PROSITE" id="PS50931"/>
    </source>
</evidence>
<dbReference type="PANTHER" id="PTHR30419:SF8">
    <property type="entry name" value="NITROGEN ASSIMILATION TRANSCRIPTIONAL ACTIVATOR-RELATED"/>
    <property type="match status" value="1"/>
</dbReference>
<evidence type="ECO:0000313" key="7">
    <source>
        <dbReference type="EMBL" id="KRM12225.1"/>
    </source>
</evidence>
<reference evidence="6" key="1">
    <citation type="journal article" date="2014" name="Genome Announc.">
        <title>Draft Genome Sequences of Two Lactobacillus Strains, L. farraginis JCM 14108T and L. composti JCM 14202T, Isolated from Compost of Distilled Shochu Residue.</title>
        <authorList>
            <person name="Yuki M."/>
            <person name="Oshima K."/>
            <person name="Suda W."/>
            <person name="Kitahara M."/>
            <person name="Kitamura K."/>
            <person name="Iida T."/>
            <person name="Hattori M."/>
            <person name="Ohkuma M."/>
        </authorList>
    </citation>
    <scope>NUCLEOTIDE SEQUENCE [LARGE SCALE GENOMIC DNA]</scope>
    <source>
        <strain evidence="6">JCM 14108</strain>
    </source>
</reference>
<dbReference type="AlphaFoldDB" id="X0PHH6"/>
<evidence type="ECO:0000313" key="9">
    <source>
        <dbReference type="Proteomes" id="UP000051966"/>
    </source>
</evidence>
<dbReference type="InterPro" id="IPR036388">
    <property type="entry name" value="WH-like_DNA-bd_sf"/>
</dbReference>
<dbReference type="InterPro" id="IPR050950">
    <property type="entry name" value="HTH-type_LysR_regulators"/>
</dbReference>
<reference evidence="7 9" key="2">
    <citation type="journal article" date="2015" name="Genome Announc.">
        <title>Expanding the biotechnology potential of lactobacilli through comparative genomics of 213 strains and associated genera.</title>
        <authorList>
            <person name="Sun Z."/>
            <person name="Harris H.M."/>
            <person name="McCann A."/>
            <person name="Guo C."/>
            <person name="Argimon S."/>
            <person name="Zhang W."/>
            <person name="Yang X."/>
            <person name="Jeffery I.B."/>
            <person name="Cooney J.C."/>
            <person name="Kagawa T.F."/>
            <person name="Liu W."/>
            <person name="Song Y."/>
            <person name="Salvetti E."/>
            <person name="Wrobel A."/>
            <person name="Rasinkangas P."/>
            <person name="Parkhill J."/>
            <person name="Rea M.C."/>
            <person name="O'Sullivan O."/>
            <person name="Ritari J."/>
            <person name="Douillard F.P."/>
            <person name="Paul Ross R."/>
            <person name="Yang R."/>
            <person name="Briner A.E."/>
            <person name="Felis G.E."/>
            <person name="de Vos W.M."/>
            <person name="Barrangou R."/>
            <person name="Klaenhammer T.R."/>
            <person name="Caufield P.W."/>
            <person name="Cui Y."/>
            <person name="Zhang H."/>
            <person name="O'Toole P.W."/>
        </authorList>
    </citation>
    <scope>NUCLEOTIDE SEQUENCE [LARGE SCALE GENOMIC DNA]</scope>
    <source>
        <strain evidence="7 9">DSM 18382</strain>
    </source>
</reference>
<dbReference type="InterPro" id="IPR036390">
    <property type="entry name" value="WH_DNA-bd_sf"/>
</dbReference>
<sequence>MNIKEVEYYVSLSEEKSFSNVAKKYHVSQPTVSAAIKRLETEFGSQLLVRGNPHRAITLTHTGRQLLSHAREIRYHYRLAKTEIDNSERQRLVVGMPPIIETNYFPKIAKQLSTKALMSIQTIEEGSIAALNDLKTGALDISFLGYIGQVTDQLIEVKQIDQQPFTILTAADSRLARQKKVGFADLKNQNFILFKDSFVHDRVFRQLATVNQIRPTVVFRTNAAQSIVNMVAQGIGLGFLTNAIKITDPRIVRVPLADSPQPLFKIGLAWRHGMVFSEPQEKIMNVLKMF</sequence>
<evidence type="ECO:0000256" key="1">
    <source>
        <dbReference type="ARBA" id="ARBA00009437"/>
    </source>
</evidence>
<feature type="domain" description="HTH lysR-type" evidence="5">
    <location>
        <begin position="1"/>
        <end position="58"/>
    </location>
</feature>
<evidence type="ECO:0000256" key="4">
    <source>
        <dbReference type="ARBA" id="ARBA00023163"/>
    </source>
</evidence>
<organism evidence="6 8">
    <name type="scientific">Lentilactobacillus farraginis DSM 18382 = JCM 14108</name>
    <dbReference type="NCBI Taxonomy" id="1423743"/>
    <lineage>
        <taxon>Bacteria</taxon>
        <taxon>Bacillati</taxon>
        <taxon>Bacillota</taxon>
        <taxon>Bacilli</taxon>
        <taxon>Lactobacillales</taxon>
        <taxon>Lactobacillaceae</taxon>
        <taxon>Lentilactobacillus</taxon>
    </lineage>
</organism>
<dbReference type="Gene3D" id="1.10.10.10">
    <property type="entry name" value="Winged helix-like DNA-binding domain superfamily/Winged helix DNA-binding domain"/>
    <property type="match status" value="1"/>
</dbReference>
<dbReference type="Pfam" id="PF00126">
    <property type="entry name" value="HTH_1"/>
    <property type="match status" value="1"/>
</dbReference>
<dbReference type="PANTHER" id="PTHR30419">
    <property type="entry name" value="HTH-TYPE TRANSCRIPTIONAL REGULATOR YBHD"/>
    <property type="match status" value="1"/>
</dbReference>
<dbReference type="STRING" id="1423743.FD41_GL000582"/>
<dbReference type="EMBL" id="AZFY01000014">
    <property type="protein sequence ID" value="KRM12225.1"/>
    <property type="molecule type" value="Genomic_DNA"/>
</dbReference>
<dbReference type="PATRIC" id="fig|1423743.5.peg.597"/>
<evidence type="ECO:0000256" key="3">
    <source>
        <dbReference type="ARBA" id="ARBA00023125"/>
    </source>
</evidence>
<accession>X0PHH6</accession>
<dbReference type="SUPFAM" id="SSF46785">
    <property type="entry name" value="Winged helix' DNA-binding domain"/>
    <property type="match status" value="1"/>
</dbReference>
<keyword evidence="3" id="KW-0238">DNA-binding</keyword>
<dbReference type="GO" id="GO:0003677">
    <property type="term" value="F:DNA binding"/>
    <property type="evidence" value="ECO:0007669"/>
    <property type="project" value="UniProtKB-KW"/>
</dbReference>
<keyword evidence="9" id="KW-1185">Reference proteome</keyword>
<dbReference type="Pfam" id="PF03466">
    <property type="entry name" value="LysR_substrate"/>
    <property type="match status" value="1"/>
</dbReference>
<dbReference type="GO" id="GO:0005829">
    <property type="term" value="C:cytosol"/>
    <property type="evidence" value="ECO:0007669"/>
    <property type="project" value="TreeGrafter"/>
</dbReference>
<keyword evidence="4" id="KW-0804">Transcription</keyword>
<name>X0PHH6_9LACO</name>